<accession>A0ABD6XKH6</accession>
<proteinExistence type="predicted"/>
<reference evidence="1 2" key="1">
    <citation type="submission" date="2018-05" db="EMBL/GenBank/DDBJ databases">
        <title>Genomic Encyclopedia of Type Strains, Phase IV (KMG-V): Genome sequencing to study the core and pangenomes of soil and plant-associated prokaryotes.</title>
        <authorList>
            <person name="Whitman W."/>
        </authorList>
    </citation>
    <scope>NUCLEOTIDE SEQUENCE [LARGE SCALE GENOMIC DNA]</scope>
    <source>
        <strain evidence="1 2">PNG 92-11</strain>
    </source>
</reference>
<dbReference type="Proteomes" id="UP000245996">
    <property type="component" value="Unassembled WGS sequence"/>
</dbReference>
<dbReference type="RefSeq" id="WP_109654021.1">
    <property type="nucleotide sequence ID" value="NZ_JAAVXI010000045.1"/>
</dbReference>
<dbReference type="AlphaFoldDB" id="A0ABD6XKH6"/>
<name>A0ABD6XKH6_ENTAG</name>
<evidence type="ECO:0000313" key="2">
    <source>
        <dbReference type="Proteomes" id="UP000245996"/>
    </source>
</evidence>
<gene>
    <name evidence="1" type="ORF">C7430_11579</name>
</gene>
<comment type="caution">
    <text evidence="1">The sequence shown here is derived from an EMBL/GenBank/DDBJ whole genome shotgun (WGS) entry which is preliminary data.</text>
</comment>
<protein>
    <submittedName>
        <fullName evidence="1">Uncharacterized protein</fullName>
    </submittedName>
</protein>
<sequence>MNEFQEINILTSRGDINGALSLISKWSESVARKILKKAGYRVTPHAGRAFWTWVQVTLTDSAQQRRCG</sequence>
<dbReference type="EMBL" id="QGHE01000015">
    <property type="protein sequence ID" value="PWJ74557.1"/>
    <property type="molecule type" value="Genomic_DNA"/>
</dbReference>
<evidence type="ECO:0000313" key="1">
    <source>
        <dbReference type="EMBL" id="PWJ74557.1"/>
    </source>
</evidence>
<organism evidence="1 2">
    <name type="scientific">Enterobacter agglomerans</name>
    <name type="common">Erwinia herbicola</name>
    <name type="synonym">Pantoea agglomerans</name>
    <dbReference type="NCBI Taxonomy" id="549"/>
    <lineage>
        <taxon>Bacteria</taxon>
        <taxon>Pseudomonadati</taxon>
        <taxon>Pseudomonadota</taxon>
        <taxon>Gammaproteobacteria</taxon>
        <taxon>Enterobacterales</taxon>
        <taxon>Erwiniaceae</taxon>
        <taxon>Pantoea</taxon>
        <taxon>Pantoea agglomerans group</taxon>
    </lineage>
</organism>